<dbReference type="VEuPathDB" id="ToxoDB:BESB_056300"/>
<sequence length="771" mass="87019">MGGLSDGADPPTYHEAGNGSRAGTSCKVLDSRTTLSSKQGQEFAILWRQFETFLVRRFINEPERLISLSRIIGHYRSQSIRVEELAFLVGHCFSDCPEVLLCFSLFLPDGIVLDGGSPAAAMCALIQSVAPDKYVIFSRILKTCVSQTHDRGSRDLLLQKMQALFHGHRLVTRGLRKLLVQQFCMEKNSGIRFVNKPVEILRPKDDDPLQLHSVYNMTFQVALLAGDRGRAIALASNVLHLARLYVRGAISFEQVNDELDRLWCGYPGWHHVLRLKELLCSIVPEDFEKSQRVTTLMRTLTSTQSASWHFCDASEGLKTVCELFLQDLENRSPTLRLEVDHLVKRALTEGSSCAPSVQRLASLLGKQPHSCEKLGVLTRLAIDLSSKGSCVANKRPRGDFEDGLSDILKDEDCITSKKAKTDMDKASTAAAVAARFSAEYLPTLLQSTAETLAPFIVPARFRSQQLLMQLVGPKWLPMVYMILDEWNDGLFTKEQAMESLTCIAGSDSRARNVLRPLFTLLENKKGARKRHMTGSLSRQLFDMWERRGSSYRRLPPDWPLLECGGRDALCWEVFNDSWASIPDSSESQARYTNRHEEQLLLLEDTRYEWDLRIGRLEATLRRLENITEQLTTIDPERRRFATIRVSTFSQLDVTILRTIFGQNAEQVVSCVCLSPLTSIPIVHDTLVTKLKQWRAMRYFLQLGWAQQEAPHWAGAIDFKKRFIGRPGPEEDGGHPEHPSMRPSGRPIDRMNALIRTATVPPHSSEAKLASR</sequence>
<dbReference type="Proteomes" id="UP000224006">
    <property type="component" value="Chromosome IV"/>
</dbReference>
<protein>
    <submittedName>
        <fullName evidence="4">Histone deacetylase complex subunit Sin3</fullName>
    </submittedName>
</protein>
<dbReference type="EMBL" id="NWUJ01000004">
    <property type="protein sequence ID" value="PFH35979.1"/>
    <property type="molecule type" value="Genomic_DNA"/>
</dbReference>
<proteinExistence type="predicted"/>
<dbReference type="KEGG" id="bbes:BESB_056300"/>
<feature type="compositionally biased region" description="Basic and acidic residues" evidence="2">
    <location>
        <begin position="727"/>
        <end position="739"/>
    </location>
</feature>
<feature type="region of interest" description="Disordered" evidence="2">
    <location>
        <begin position="723"/>
        <end position="751"/>
    </location>
</feature>
<name>A0A2A9MDM5_BESBE</name>
<evidence type="ECO:0000256" key="2">
    <source>
        <dbReference type="SAM" id="MobiDB-lite"/>
    </source>
</evidence>
<dbReference type="InterPro" id="IPR039774">
    <property type="entry name" value="Sin3-like"/>
</dbReference>
<comment type="caution">
    <text evidence="4">The sequence shown here is derived from an EMBL/GenBank/DDBJ whole genome shotgun (WGS) entry which is preliminary data.</text>
</comment>
<keyword evidence="5" id="KW-1185">Reference proteome</keyword>
<reference evidence="4 5" key="1">
    <citation type="submission" date="2017-09" db="EMBL/GenBank/DDBJ databases">
        <title>Genome sequencing of Besnoitia besnoiti strain Bb-Ger1.</title>
        <authorList>
            <person name="Schares G."/>
            <person name="Venepally P."/>
            <person name="Lorenzi H.A."/>
        </authorList>
    </citation>
    <scope>NUCLEOTIDE SEQUENCE [LARGE SCALE GENOMIC DNA]</scope>
    <source>
        <strain evidence="4 5">Bb-Ger1</strain>
    </source>
</reference>
<feature type="domain" description="Histone deacetylase interacting" evidence="3">
    <location>
        <begin position="543"/>
        <end position="640"/>
    </location>
</feature>
<dbReference type="GO" id="GO:0000122">
    <property type="term" value="P:negative regulation of transcription by RNA polymerase II"/>
    <property type="evidence" value="ECO:0007669"/>
    <property type="project" value="TreeGrafter"/>
</dbReference>
<feature type="region of interest" description="Disordered" evidence="2">
    <location>
        <begin position="1"/>
        <end position="20"/>
    </location>
</feature>
<dbReference type="GO" id="GO:0000118">
    <property type="term" value="C:histone deacetylase complex"/>
    <property type="evidence" value="ECO:0007669"/>
    <property type="project" value="TreeGrafter"/>
</dbReference>
<dbReference type="PANTHER" id="PTHR12346:SF0">
    <property type="entry name" value="SIN3A, ISOFORM G"/>
    <property type="match status" value="1"/>
</dbReference>
<dbReference type="OrthoDB" id="328525at2759"/>
<dbReference type="AlphaFoldDB" id="A0A2A9MDM5"/>
<dbReference type="GO" id="GO:0003714">
    <property type="term" value="F:transcription corepressor activity"/>
    <property type="evidence" value="ECO:0007669"/>
    <property type="project" value="InterPro"/>
</dbReference>
<dbReference type="GO" id="GO:0000785">
    <property type="term" value="C:chromatin"/>
    <property type="evidence" value="ECO:0007669"/>
    <property type="project" value="TreeGrafter"/>
</dbReference>
<evidence type="ECO:0000313" key="4">
    <source>
        <dbReference type="EMBL" id="PFH35979.1"/>
    </source>
</evidence>
<evidence type="ECO:0000313" key="5">
    <source>
        <dbReference type="Proteomes" id="UP000224006"/>
    </source>
</evidence>
<evidence type="ECO:0000256" key="1">
    <source>
        <dbReference type="ARBA" id="ARBA00022491"/>
    </source>
</evidence>
<accession>A0A2A9MDM5</accession>
<evidence type="ECO:0000259" key="3">
    <source>
        <dbReference type="SMART" id="SM00761"/>
    </source>
</evidence>
<dbReference type="Pfam" id="PF08295">
    <property type="entry name" value="Sin3_corepress"/>
    <property type="match status" value="1"/>
</dbReference>
<organism evidence="4 5">
    <name type="scientific">Besnoitia besnoiti</name>
    <name type="common">Apicomplexan protozoan</name>
    <dbReference type="NCBI Taxonomy" id="94643"/>
    <lineage>
        <taxon>Eukaryota</taxon>
        <taxon>Sar</taxon>
        <taxon>Alveolata</taxon>
        <taxon>Apicomplexa</taxon>
        <taxon>Conoidasida</taxon>
        <taxon>Coccidia</taxon>
        <taxon>Eucoccidiorida</taxon>
        <taxon>Eimeriorina</taxon>
        <taxon>Sarcocystidae</taxon>
        <taxon>Besnoitia</taxon>
    </lineage>
</organism>
<keyword evidence="1" id="KW-0678">Repressor</keyword>
<gene>
    <name evidence="4" type="ORF">BESB_056300</name>
</gene>
<dbReference type="InterPro" id="IPR013194">
    <property type="entry name" value="HDAC_interact_dom"/>
</dbReference>
<dbReference type="SMART" id="SM00761">
    <property type="entry name" value="HDAC_interact"/>
    <property type="match status" value="1"/>
</dbReference>
<dbReference type="RefSeq" id="XP_029219988.1">
    <property type="nucleotide sequence ID" value="XM_029364065.1"/>
</dbReference>
<dbReference type="STRING" id="94643.A0A2A9MDM5"/>
<dbReference type="PANTHER" id="PTHR12346">
    <property type="entry name" value="SIN3B-RELATED"/>
    <property type="match status" value="1"/>
</dbReference>
<dbReference type="GeneID" id="40310559"/>